<keyword evidence="3" id="KW-0539">Nucleus</keyword>
<evidence type="ECO:0000256" key="1">
    <source>
        <dbReference type="ARBA" id="ARBA00004123"/>
    </source>
</evidence>
<protein>
    <recommendedName>
        <fullName evidence="7">Myb-binding protein 1A</fullName>
    </recommendedName>
</protein>
<feature type="compositionally biased region" description="Basic residues" evidence="4">
    <location>
        <begin position="1093"/>
        <end position="1109"/>
    </location>
</feature>
<dbReference type="GO" id="GO:0043565">
    <property type="term" value="F:sequence-specific DNA binding"/>
    <property type="evidence" value="ECO:0007669"/>
    <property type="project" value="TreeGrafter"/>
</dbReference>
<name>A0A8C5B3Q9_GADMO</name>
<dbReference type="InterPro" id="IPR007015">
    <property type="entry name" value="DNA_pol_V/MYBBP1A"/>
</dbReference>
<dbReference type="Proteomes" id="UP000694546">
    <property type="component" value="Chromosome 7"/>
</dbReference>
<comment type="similarity">
    <text evidence="2">Belongs to the MYBBP1A family.</text>
</comment>
<dbReference type="InterPro" id="IPR016024">
    <property type="entry name" value="ARM-type_fold"/>
</dbReference>
<organism evidence="5 6">
    <name type="scientific">Gadus morhua</name>
    <name type="common">Atlantic cod</name>
    <dbReference type="NCBI Taxonomy" id="8049"/>
    <lineage>
        <taxon>Eukaryota</taxon>
        <taxon>Metazoa</taxon>
        <taxon>Chordata</taxon>
        <taxon>Craniata</taxon>
        <taxon>Vertebrata</taxon>
        <taxon>Euteleostomi</taxon>
        <taxon>Actinopterygii</taxon>
        <taxon>Neopterygii</taxon>
        <taxon>Teleostei</taxon>
        <taxon>Neoteleostei</taxon>
        <taxon>Acanthomorphata</taxon>
        <taxon>Zeiogadaria</taxon>
        <taxon>Gadariae</taxon>
        <taxon>Gadiformes</taxon>
        <taxon>Gadoidei</taxon>
        <taxon>Gadidae</taxon>
        <taxon>Gadus</taxon>
    </lineage>
</organism>
<sequence>LQTKMGEIAEKEKVRPKVTDAKGILQQNREFLDFFWDIAKPVQEIRLSAIENLIQYLKKSEKPDELEYSLKRLVDGLSHTREVARPGFSLALGQLLMTFGDIPLQSLLDRIKQKHNLQNTKKKLVRNALFGNFFGVLALSQSNRLAKESKVVLGCIKLLQTLSQHRDHLKDLPTKTMMDILSDEVFEEVLKGALKTELSSAFRTPEQLHLLLVAMQRFPRSFTPKNLNKLTNPCCISQMLLNRLSELLKTAAFSVKKDCTLPTVAVDLLKLSLTEGSFTLFWTKVIVGGMLREQQGPTHYLAYRLLGTALPLLSLEQLEEVLSGDVMRHYGEHVTSAQKPGRFQLAPEMETYVTDFLQGSQDPDKQLAVVVGFSKVTNWGNPVVASSWRAVQHLGAPALRRYVCWLKTSFLVPTLDAGLEFSTRKQKTGRKFPDQCCTPAGVCTSLHKTLTRPRLFSLLHTMHHLPLLGEPAEPVPAESVSSGRRVQGVTADGSMWIHCLVQYADALLNKPKHVQSALPFSAEQRTAWDGMNVSVASLMKKAKKEASPEIHSFQQLLMLVGFHLFKVRLHAACYSKEELEPHWAEVVVDILLSLLSQSSRHIRQVCKTVFASICPHVTAASLTIILEVTQPGSAYTGRCIPHSIGFKMMSSHTFVLLWHPQNESSDEDEEEEEEDEEEEDEDDDEDDVDDDEEEEAMVEGEVDPNFRLELMKVLQQQNALPTEEDVSDEEDLDDEAMMSLDAGLAALFSEQKKKMEAKREQKFKVTKERTLIIEFKMKVLDLLEVFVSKQAGSPLVLGLVEPLLGVLERSHGSDRHQQDQDFLRRVADIFRNQLCRSKVYCKTAGDRQAELHDLLEKLVHKAQKHTDSSVSLYFFSASLYLVKVLRGGLPSAETTEGKTPEVERVSALFREALCSLMTRRNSPLTGQMFVDLCNRFPALGVNILDTAVQNITAGVREHQQGQACMMVLRMVQNRDVQQLLAGQPWLELCVKLVEQLVATLKEVGECQSKVSQEKLAKALELCQFLLKNIKTKVSVGPLQVVLGSLAETISLKKTGGLDDTYWAVMKHFGVIRPKVEKVKKPEEPTVPQATSLPKKKGFLPESKKRKNRNKQGEKEGEAAPTAAVAPGDKGPSKKKNKRKPKRKLADEGASPAKKAKPQSGNKPGANKKSKKQGAGAD</sequence>
<evidence type="ECO:0000256" key="2">
    <source>
        <dbReference type="ARBA" id="ARBA00006809"/>
    </source>
</evidence>
<feature type="compositionally biased region" description="Acidic residues" evidence="4">
    <location>
        <begin position="664"/>
        <end position="702"/>
    </location>
</feature>
<evidence type="ECO:0000313" key="5">
    <source>
        <dbReference type="Ensembl" id="ENSGMOP00000038603.1"/>
    </source>
</evidence>
<feature type="region of interest" description="Disordered" evidence="4">
    <location>
        <begin position="660"/>
        <end position="702"/>
    </location>
</feature>
<evidence type="ECO:0008006" key="7">
    <source>
        <dbReference type="Google" id="ProtNLM"/>
    </source>
</evidence>
<reference evidence="5" key="1">
    <citation type="submission" date="2025-08" db="UniProtKB">
        <authorList>
            <consortium name="Ensembl"/>
        </authorList>
    </citation>
    <scope>IDENTIFICATION</scope>
</reference>
<dbReference type="Ensembl" id="ENSGMOT00000026750.1">
    <property type="protein sequence ID" value="ENSGMOP00000038603.1"/>
    <property type="gene ID" value="ENSGMOG00000013262.2"/>
</dbReference>
<evidence type="ECO:0000256" key="4">
    <source>
        <dbReference type="SAM" id="MobiDB-lite"/>
    </source>
</evidence>
<feature type="region of interest" description="Disordered" evidence="4">
    <location>
        <begin position="1079"/>
        <end position="1177"/>
    </location>
</feature>
<accession>A0A8C5B3Q9</accession>
<dbReference type="SUPFAM" id="SSF48371">
    <property type="entry name" value="ARM repeat"/>
    <property type="match status" value="1"/>
</dbReference>
<comment type="subcellular location">
    <subcellularLocation>
        <location evidence="1">Nucleus</location>
    </subcellularLocation>
</comment>
<dbReference type="GO" id="GO:0005730">
    <property type="term" value="C:nucleolus"/>
    <property type="evidence" value="ECO:0007669"/>
    <property type="project" value="InterPro"/>
</dbReference>
<evidence type="ECO:0000256" key="3">
    <source>
        <dbReference type="ARBA" id="ARBA00023242"/>
    </source>
</evidence>
<dbReference type="PANTHER" id="PTHR13213">
    <property type="entry name" value="MYB-BINDING PROTEIN 1A FAMILY MEMBER"/>
    <property type="match status" value="1"/>
</dbReference>
<dbReference type="GeneTree" id="ENSGT00390000017457"/>
<dbReference type="GO" id="GO:0003723">
    <property type="term" value="F:RNA binding"/>
    <property type="evidence" value="ECO:0007669"/>
    <property type="project" value="TreeGrafter"/>
</dbReference>
<proteinExistence type="inferred from homology"/>
<dbReference type="PANTHER" id="PTHR13213:SF2">
    <property type="entry name" value="MYB-BINDING PROTEIN 1A"/>
    <property type="match status" value="1"/>
</dbReference>
<reference evidence="5" key="2">
    <citation type="submission" date="2025-09" db="UniProtKB">
        <authorList>
            <consortium name="Ensembl"/>
        </authorList>
    </citation>
    <scope>IDENTIFICATION</scope>
</reference>
<keyword evidence="6" id="KW-1185">Reference proteome</keyword>
<dbReference type="Pfam" id="PF04931">
    <property type="entry name" value="DNA_pol_phi"/>
    <property type="match status" value="2"/>
</dbReference>
<dbReference type="AlphaFoldDB" id="A0A8C5B3Q9"/>
<feature type="compositionally biased region" description="Basic residues" evidence="4">
    <location>
        <begin position="1132"/>
        <end position="1142"/>
    </location>
</feature>
<dbReference type="GO" id="GO:0003714">
    <property type="term" value="F:transcription corepressor activity"/>
    <property type="evidence" value="ECO:0007669"/>
    <property type="project" value="TreeGrafter"/>
</dbReference>
<evidence type="ECO:0000313" key="6">
    <source>
        <dbReference type="Proteomes" id="UP000694546"/>
    </source>
</evidence>